<dbReference type="EMBL" id="JAAMPC010000009">
    <property type="protein sequence ID" value="KAG2294043.1"/>
    <property type="molecule type" value="Genomic_DNA"/>
</dbReference>
<organism evidence="2 3">
    <name type="scientific">Brassica carinata</name>
    <name type="common">Ethiopian mustard</name>
    <name type="synonym">Abyssinian cabbage</name>
    <dbReference type="NCBI Taxonomy" id="52824"/>
    <lineage>
        <taxon>Eukaryota</taxon>
        <taxon>Viridiplantae</taxon>
        <taxon>Streptophyta</taxon>
        <taxon>Embryophyta</taxon>
        <taxon>Tracheophyta</taxon>
        <taxon>Spermatophyta</taxon>
        <taxon>Magnoliopsida</taxon>
        <taxon>eudicotyledons</taxon>
        <taxon>Gunneridae</taxon>
        <taxon>Pentapetalae</taxon>
        <taxon>rosids</taxon>
        <taxon>malvids</taxon>
        <taxon>Brassicales</taxon>
        <taxon>Brassicaceae</taxon>
        <taxon>Brassiceae</taxon>
        <taxon>Brassica</taxon>
    </lineage>
</organism>
<comment type="caution">
    <text evidence="2">The sequence shown here is derived from an EMBL/GenBank/DDBJ whole genome shotgun (WGS) entry which is preliminary data.</text>
</comment>
<evidence type="ECO:0000313" key="3">
    <source>
        <dbReference type="Proteomes" id="UP000886595"/>
    </source>
</evidence>
<dbReference type="GO" id="GO:0004523">
    <property type="term" value="F:RNA-DNA hybrid ribonuclease activity"/>
    <property type="evidence" value="ECO:0007669"/>
    <property type="project" value="InterPro"/>
</dbReference>
<protein>
    <recommendedName>
        <fullName evidence="1">RNase H type-1 domain-containing protein</fullName>
    </recommendedName>
</protein>
<gene>
    <name evidence="2" type="ORF">Bca52824_040712</name>
</gene>
<evidence type="ECO:0000259" key="1">
    <source>
        <dbReference type="Pfam" id="PF13456"/>
    </source>
</evidence>
<dbReference type="GO" id="GO:0003676">
    <property type="term" value="F:nucleic acid binding"/>
    <property type="evidence" value="ECO:0007669"/>
    <property type="project" value="InterPro"/>
</dbReference>
<dbReference type="Pfam" id="PF13456">
    <property type="entry name" value="RVT_3"/>
    <property type="match status" value="1"/>
</dbReference>
<name>A0A8X7RTX9_BRACI</name>
<feature type="domain" description="RNase H type-1" evidence="1">
    <location>
        <begin position="102"/>
        <end position="148"/>
    </location>
</feature>
<dbReference type="Proteomes" id="UP000886595">
    <property type="component" value="Unassembled WGS sequence"/>
</dbReference>
<evidence type="ECO:0000313" key="2">
    <source>
        <dbReference type="EMBL" id="KAG2294043.1"/>
    </source>
</evidence>
<reference evidence="2 3" key="1">
    <citation type="submission" date="2020-02" db="EMBL/GenBank/DDBJ databases">
        <authorList>
            <person name="Ma Q."/>
            <person name="Huang Y."/>
            <person name="Song X."/>
            <person name="Pei D."/>
        </authorList>
    </citation>
    <scope>NUCLEOTIDE SEQUENCE [LARGE SCALE GENOMIC DNA]</scope>
    <source>
        <strain evidence="2">Sxm20200214</strain>
        <tissue evidence="2">Leaf</tissue>
    </source>
</reference>
<dbReference type="AlphaFoldDB" id="A0A8X7RTX9"/>
<dbReference type="OrthoDB" id="1108224at2759"/>
<keyword evidence="3" id="KW-1185">Reference proteome</keyword>
<proteinExistence type="predicted"/>
<dbReference type="InterPro" id="IPR002156">
    <property type="entry name" value="RNaseH_domain"/>
</dbReference>
<sequence length="150" mass="16655">MAKTLTLCVNGIVDFLENAALMETRSAMSKYSDHEYEQIKNLSVASVQTELFRRKTIMTAIVLLRLLVVKPKDNKTAFVIQNLFVHNTLLQNKIDLPINKRGINDSGVGLIIRNSNGAFMECGMGEFQGRETAAQAKLTAFVWAMQACSA</sequence>
<accession>A0A8X7RTX9</accession>